<proteinExistence type="predicted"/>
<dbReference type="EMBL" id="JBIEKR010000006">
    <property type="protein sequence ID" value="MFG6273296.1"/>
    <property type="molecule type" value="Genomic_DNA"/>
</dbReference>
<gene>
    <name evidence="2" type="ORF">ACGTZG_08855</name>
</gene>
<dbReference type="InterPro" id="IPR021451">
    <property type="entry name" value="DUF3102"/>
</dbReference>
<keyword evidence="1" id="KW-0175">Coiled coil</keyword>
<evidence type="ECO:0000313" key="2">
    <source>
        <dbReference type="EMBL" id="MFG6273296.1"/>
    </source>
</evidence>
<comment type="caution">
    <text evidence="2">The sequence shown here is derived from an EMBL/GenBank/DDBJ whole genome shotgun (WGS) entry which is preliminary data.</text>
</comment>
<dbReference type="RefSeq" id="WP_059076824.1">
    <property type="nucleotide sequence ID" value="NZ_CP011940.1"/>
</dbReference>
<organism evidence="2 3">
    <name type="scientific">Megasphaera hexanoica</name>
    <dbReference type="NCBI Taxonomy" id="1675036"/>
    <lineage>
        <taxon>Bacteria</taxon>
        <taxon>Bacillati</taxon>
        <taxon>Bacillota</taxon>
        <taxon>Negativicutes</taxon>
        <taxon>Veillonellales</taxon>
        <taxon>Veillonellaceae</taxon>
        <taxon>Megasphaera</taxon>
    </lineage>
</organism>
<evidence type="ECO:0000256" key="1">
    <source>
        <dbReference type="SAM" id="Coils"/>
    </source>
</evidence>
<dbReference type="Proteomes" id="UP001605989">
    <property type="component" value="Unassembled WGS sequence"/>
</dbReference>
<protein>
    <submittedName>
        <fullName evidence="2">DUF3102 domain-containing protein</fullName>
    </submittedName>
</protein>
<reference evidence="2 3" key="1">
    <citation type="submission" date="2024-10" db="EMBL/GenBank/DDBJ databases">
        <authorList>
            <person name="Sang B.-I."/>
            <person name="Prabhaharan D."/>
        </authorList>
    </citation>
    <scope>NUCLEOTIDE SEQUENCE [LARGE SCALE GENOMIC DNA]</scope>
    <source>
        <strain evidence="2 3">MH</strain>
    </source>
</reference>
<evidence type="ECO:0000313" key="3">
    <source>
        <dbReference type="Proteomes" id="UP001605989"/>
    </source>
</evidence>
<keyword evidence="3" id="KW-1185">Reference proteome</keyword>
<feature type="coiled-coil region" evidence="1">
    <location>
        <begin position="141"/>
        <end position="245"/>
    </location>
</feature>
<sequence length="299" mass="34227">MTDIINVESQAVGIRTAETIATEINTIKRQTQKIMLASSIEIGKRLTEAKELVDHGQWSQWLQKNVNYSERTAQNLMRVYDQYGEKFGMTEMDSLFASGAPNVFEELSYTQALALLSLPTEEEREQFVEENDVANMSTREMQDAIKAKVDAEARANDAEARASDAERMVVQEQQRADLAEKNLENVKAQLRNADEQKTDILEQARKEREALAARVKELEARPMVSEDKTEEIDKLKQKIKELEDNGPDQDKLVFQGHLVVLENEFNAMLNDIENIDDGDKRQKFVDAARKMLNRLQQYV</sequence>
<name>A0ABW7DPQ3_9FIRM</name>
<dbReference type="Pfam" id="PF11300">
    <property type="entry name" value="DUF3102"/>
    <property type="match status" value="1"/>
</dbReference>
<accession>A0ABW7DPQ3</accession>